<name>F7XQ38_METZD</name>
<evidence type="ECO:0000313" key="2">
    <source>
        <dbReference type="Proteomes" id="UP000006622"/>
    </source>
</evidence>
<dbReference type="AlphaFoldDB" id="F7XQ38"/>
<evidence type="ECO:0000313" key="1">
    <source>
        <dbReference type="EMBL" id="AEH60399.1"/>
    </source>
</evidence>
<dbReference type="EMBL" id="CP002101">
    <property type="protein sequence ID" value="AEH60399.1"/>
    <property type="molecule type" value="Genomic_DNA"/>
</dbReference>
<dbReference type="OrthoDB" id="123928at2157"/>
<dbReference type="KEGG" id="mzh:Mzhil_0529"/>
<reference evidence="1 2" key="1">
    <citation type="submission" date="2010-07" db="EMBL/GenBank/DDBJ databases">
        <title>The complete genome of Methanosalsum zhilinae DSM 4017.</title>
        <authorList>
            <consortium name="US DOE Joint Genome Institute (JGI-PGF)"/>
            <person name="Lucas S."/>
            <person name="Copeland A."/>
            <person name="Lapidus A."/>
            <person name="Glavina del Rio T."/>
            <person name="Dalin E."/>
            <person name="Tice H."/>
            <person name="Bruce D."/>
            <person name="Goodwin L."/>
            <person name="Pitluck S."/>
            <person name="Kyrpides N."/>
            <person name="Mavromatis K."/>
            <person name="Ovchinnikova G."/>
            <person name="Daligault H."/>
            <person name="Detter J.C."/>
            <person name="Han C."/>
            <person name="Tapia R."/>
            <person name="Larimer F."/>
            <person name="Land M."/>
            <person name="Hauser L."/>
            <person name="Markowitz V."/>
            <person name="Cheng J.-F."/>
            <person name="Hugenholtz P."/>
            <person name="Woyke T."/>
            <person name="Wu D."/>
            <person name="Spring S."/>
            <person name="Schueler E."/>
            <person name="Brambilla E."/>
            <person name="Klenk H.-P."/>
            <person name="Eisen J.A."/>
        </authorList>
    </citation>
    <scope>NUCLEOTIDE SEQUENCE [LARGE SCALE GENOMIC DNA]</scope>
    <source>
        <strain evidence="2">DSM 4017 / NBRC 107636 / OCM 62 / WeN5</strain>
    </source>
</reference>
<sequence>MDHFAQRTKSNIYGIKGRNNIFSWKGLGIHLKYRDRVGKCVRYDSCQSGRKSFQCMYSIKKHDAMYLLESEFSINADISEKIIYTLIEYGWAHVLRCSLQKGGEDVFSEDSVMLLFDEYL</sequence>
<keyword evidence="2" id="KW-1185">Reference proteome</keyword>
<dbReference type="STRING" id="679901.Mzhil_0529"/>
<accession>F7XQ38</accession>
<proteinExistence type="predicted"/>
<dbReference type="HOGENOM" id="CLU_2271077_0_0_2"/>
<protein>
    <submittedName>
        <fullName evidence="1">Uncharacterized protein</fullName>
    </submittedName>
</protein>
<dbReference type="Proteomes" id="UP000006622">
    <property type="component" value="Chromosome"/>
</dbReference>
<dbReference type="RefSeq" id="WP_013897838.1">
    <property type="nucleotide sequence ID" value="NC_015676.1"/>
</dbReference>
<dbReference type="GeneID" id="10822138"/>
<gene>
    <name evidence="1" type="ordered locus">Mzhil_0529</name>
</gene>
<organism evidence="1 2">
    <name type="scientific">Methanosalsum zhilinae (strain DSM 4017 / NBRC 107636 / OCM 62 / WeN5)</name>
    <name type="common">Methanohalophilus zhilinae</name>
    <dbReference type="NCBI Taxonomy" id="679901"/>
    <lineage>
        <taxon>Archaea</taxon>
        <taxon>Methanobacteriati</taxon>
        <taxon>Methanobacteriota</taxon>
        <taxon>Stenosarchaea group</taxon>
        <taxon>Methanomicrobia</taxon>
        <taxon>Methanosarcinales</taxon>
        <taxon>Methanosarcinaceae</taxon>
        <taxon>Methanosalsum</taxon>
    </lineage>
</organism>